<sequence length="133" mass="14785">MQFLSGTSHVSSAHQPCVARGCRIGRHRYGAFPCPESSPGLLCLRRCSSGSLQRAGGVQSTCPRHLGLQENLTLKQYDKINFWSYYLLPPAPSFSSAHSSRLCAPRLSQGWSRPFLTFVPVSMANRVCRKRET</sequence>
<evidence type="ECO:0000313" key="1">
    <source>
        <dbReference type="EMBL" id="KAF6456927.1"/>
    </source>
</evidence>
<organism evidence="1 2">
    <name type="scientific">Rousettus aegyptiacus</name>
    <name type="common">Egyptian fruit bat</name>
    <name type="synonym">Pteropus aegyptiacus</name>
    <dbReference type="NCBI Taxonomy" id="9407"/>
    <lineage>
        <taxon>Eukaryota</taxon>
        <taxon>Metazoa</taxon>
        <taxon>Chordata</taxon>
        <taxon>Craniata</taxon>
        <taxon>Vertebrata</taxon>
        <taxon>Euteleostomi</taxon>
        <taxon>Mammalia</taxon>
        <taxon>Eutheria</taxon>
        <taxon>Laurasiatheria</taxon>
        <taxon>Chiroptera</taxon>
        <taxon>Yinpterochiroptera</taxon>
        <taxon>Pteropodoidea</taxon>
        <taxon>Pteropodidae</taxon>
        <taxon>Rousettinae</taxon>
        <taxon>Rousettus</taxon>
    </lineage>
</organism>
<dbReference type="AlphaFoldDB" id="A0A7J8GAD5"/>
<comment type="caution">
    <text evidence="1">The sequence shown here is derived from an EMBL/GenBank/DDBJ whole genome shotgun (WGS) entry which is preliminary data.</text>
</comment>
<evidence type="ECO:0000313" key="2">
    <source>
        <dbReference type="Proteomes" id="UP000593571"/>
    </source>
</evidence>
<name>A0A7J8GAD5_ROUAE</name>
<gene>
    <name evidence="1" type="ORF">HJG63_011558</name>
</gene>
<protein>
    <submittedName>
        <fullName evidence="1">Uncharacterized protein</fullName>
    </submittedName>
</protein>
<reference evidence="1 2" key="1">
    <citation type="journal article" date="2020" name="Nature">
        <title>Six reference-quality genomes reveal evolution of bat adaptations.</title>
        <authorList>
            <person name="Jebb D."/>
            <person name="Huang Z."/>
            <person name="Pippel M."/>
            <person name="Hughes G.M."/>
            <person name="Lavrichenko K."/>
            <person name="Devanna P."/>
            <person name="Winkler S."/>
            <person name="Jermiin L.S."/>
            <person name="Skirmuntt E.C."/>
            <person name="Katzourakis A."/>
            <person name="Burkitt-Gray L."/>
            <person name="Ray D.A."/>
            <person name="Sullivan K.A.M."/>
            <person name="Roscito J.G."/>
            <person name="Kirilenko B.M."/>
            <person name="Davalos L.M."/>
            <person name="Corthals A.P."/>
            <person name="Power M.L."/>
            <person name="Jones G."/>
            <person name="Ransome R.D."/>
            <person name="Dechmann D.K.N."/>
            <person name="Locatelli A.G."/>
            <person name="Puechmaille S.J."/>
            <person name="Fedrigo O."/>
            <person name="Jarvis E.D."/>
            <person name="Hiller M."/>
            <person name="Vernes S.C."/>
            <person name="Myers E.W."/>
            <person name="Teeling E.C."/>
        </authorList>
    </citation>
    <scope>NUCLEOTIDE SEQUENCE [LARGE SCALE GENOMIC DNA]</scope>
    <source>
        <strain evidence="1">MRouAeg1</strain>
        <tissue evidence="1">Muscle</tissue>
    </source>
</reference>
<dbReference type="Proteomes" id="UP000593571">
    <property type="component" value="Unassembled WGS sequence"/>
</dbReference>
<keyword evidence="2" id="KW-1185">Reference proteome</keyword>
<dbReference type="EMBL" id="JACASE010000006">
    <property type="protein sequence ID" value="KAF6456927.1"/>
    <property type="molecule type" value="Genomic_DNA"/>
</dbReference>
<accession>A0A7J8GAD5</accession>
<proteinExistence type="predicted"/>